<dbReference type="GO" id="GO:0005546">
    <property type="term" value="F:phosphatidylinositol-4,5-bisphosphate binding"/>
    <property type="evidence" value="ECO:0007669"/>
    <property type="project" value="InterPro"/>
</dbReference>
<dbReference type="SUPFAM" id="SSF74788">
    <property type="entry name" value="Cullin repeat-like"/>
    <property type="match status" value="1"/>
</dbReference>
<keyword evidence="2 3" id="KW-0813">Transport</keyword>
<dbReference type="PANTHER" id="PTHR12542">
    <property type="entry name" value="EXOCYST COMPLEX PROTEIN EXO70"/>
    <property type="match status" value="1"/>
</dbReference>
<dbReference type="InterPro" id="IPR032675">
    <property type="entry name" value="LRR_dom_sf"/>
</dbReference>
<keyword evidence="3" id="KW-0268">Exocytosis</keyword>
<keyword evidence="4" id="KW-0812">Transmembrane</keyword>
<dbReference type="Gene3D" id="1.20.1280.170">
    <property type="entry name" value="Exocyst complex component Exo70"/>
    <property type="match status" value="2"/>
</dbReference>
<dbReference type="InterPro" id="IPR004140">
    <property type="entry name" value="Exo70"/>
</dbReference>
<keyword evidence="4" id="KW-0472">Membrane</keyword>
<dbReference type="InterPro" id="IPR016159">
    <property type="entry name" value="Cullin_repeat-like_dom_sf"/>
</dbReference>
<protein>
    <recommendedName>
        <fullName evidence="3">Exocyst subunit Exo70 family protein</fullName>
    </recommendedName>
</protein>
<dbReference type="EMBL" id="JAYMYS010000001">
    <property type="protein sequence ID" value="KAK7411365.1"/>
    <property type="molecule type" value="Genomic_DNA"/>
</dbReference>
<keyword evidence="7" id="KW-1185">Reference proteome</keyword>
<gene>
    <name evidence="6" type="ORF">VNO78_02798</name>
</gene>
<comment type="similarity">
    <text evidence="1 3">Belongs to the EXO70 family.</text>
</comment>
<feature type="transmembrane region" description="Helical" evidence="4">
    <location>
        <begin position="151"/>
        <end position="170"/>
    </location>
</feature>
<evidence type="ECO:0000256" key="4">
    <source>
        <dbReference type="SAM" id="Phobius"/>
    </source>
</evidence>
<comment type="caution">
    <text evidence="6">The sequence shown here is derived from an EMBL/GenBank/DDBJ whole genome shotgun (WGS) entry which is preliminary data.</text>
</comment>
<feature type="transmembrane region" description="Helical" evidence="4">
    <location>
        <begin position="213"/>
        <end position="231"/>
    </location>
</feature>
<sequence>MEDNHKFLYPDIAKRNSKVIGELHSLKRLNLLHNAITGTIPQSFVLNLSQTQFEEIIHTGGQFNTFGNESYGEDPMLCEFPLSKSYNVEEEWQLSTFDHEESGFGWKAVVVGYACGVYVENFDHNANLACLRKTMVLLQIKIRSWLQKPKVWRFVCFVSSIVGLLCYGFSSSFNHLFGRWTLWKILLYIIFSFIICLTVLFAKAWECSTYPRLKAHVAFLILMITSVYSFFFDREVKGKPDAYSLVSSAAFAIMSLALTRLSHLGFEVDLLYFFCGVLTMQLMKIKLWLVIVGGSFSYCLIILRSSLDALARRGYEGLEGQDHADVEFGSHSQSQGTRASLNTSQAHSPQAIIIMAQEADSPPENDYEDIGFLVGSPSQQGDSVSNNSIMEQFMGCIEALKNENSNVVVLIFKYVDKYLEAKAIKKQIQVVQLHRDDNLVVDSLPSGIINDLRESTRQMVTAGLEDKCLDIYSTCRREFLREILSTFVSKKLYLIKALNMVDMILLPNEIRLGERIFEGIIHGEDNYLALLRIILQKNPVLPGIDAVRLWKNLSIDPALIRINLPRFEDVLHHSYSSMQQVTVPDSRIHRTILVLLDYIQMLHQNWERLFDPFVDKMGKFSLRWRVTEIAYLIDSSLEAISKNYNDRTLGYLFIINNRRFIEQSIKMHEFGPIFYFDWLQQNTAKLEQNLELYLGSSWSKILDILKLDINELEPNIAAEIMKKKLQSFNEHFDDICNAQATWFVLNEELRKQIIKSTESILLPAYGNFIGSLQDFLGNQAYKYIKHGIFDVKDRLNNLFLVRE</sequence>
<dbReference type="Pfam" id="PF03081">
    <property type="entry name" value="Exo70_C"/>
    <property type="match status" value="1"/>
</dbReference>
<dbReference type="AlphaFoldDB" id="A0AAN9TCQ2"/>
<evidence type="ECO:0000256" key="3">
    <source>
        <dbReference type="RuleBase" id="RU365026"/>
    </source>
</evidence>
<dbReference type="GO" id="GO:0015031">
    <property type="term" value="P:protein transport"/>
    <property type="evidence" value="ECO:0007669"/>
    <property type="project" value="UniProtKB-KW"/>
</dbReference>
<evidence type="ECO:0000256" key="2">
    <source>
        <dbReference type="ARBA" id="ARBA00022448"/>
    </source>
</evidence>
<feature type="transmembrane region" description="Helical" evidence="4">
    <location>
        <begin position="251"/>
        <end position="275"/>
    </location>
</feature>
<evidence type="ECO:0000313" key="7">
    <source>
        <dbReference type="Proteomes" id="UP001386955"/>
    </source>
</evidence>
<dbReference type="Proteomes" id="UP001386955">
    <property type="component" value="Unassembled WGS sequence"/>
</dbReference>
<feature type="transmembrane region" description="Helical" evidence="4">
    <location>
        <begin position="287"/>
        <end position="307"/>
    </location>
</feature>
<dbReference type="GO" id="GO:0000145">
    <property type="term" value="C:exocyst"/>
    <property type="evidence" value="ECO:0007669"/>
    <property type="project" value="InterPro"/>
</dbReference>
<dbReference type="InterPro" id="IPR046364">
    <property type="entry name" value="Exo70_C"/>
</dbReference>
<keyword evidence="3" id="KW-0653">Protein transport</keyword>
<organism evidence="6 7">
    <name type="scientific">Psophocarpus tetragonolobus</name>
    <name type="common">Winged bean</name>
    <name type="synonym">Dolichos tetragonolobus</name>
    <dbReference type="NCBI Taxonomy" id="3891"/>
    <lineage>
        <taxon>Eukaryota</taxon>
        <taxon>Viridiplantae</taxon>
        <taxon>Streptophyta</taxon>
        <taxon>Embryophyta</taxon>
        <taxon>Tracheophyta</taxon>
        <taxon>Spermatophyta</taxon>
        <taxon>Magnoliopsida</taxon>
        <taxon>eudicotyledons</taxon>
        <taxon>Gunneridae</taxon>
        <taxon>Pentapetalae</taxon>
        <taxon>rosids</taxon>
        <taxon>fabids</taxon>
        <taxon>Fabales</taxon>
        <taxon>Fabaceae</taxon>
        <taxon>Papilionoideae</taxon>
        <taxon>50 kb inversion clade</taxon>
        <taxon>NPAAA clade</taxon>
        <taxon>indigoferoid/millettioid clade</taxon>
        <taxon>Phaseoleae</taxon>
        <taxon>Psophocarpus</taxon>
    </lineage>
</organism>
<dbReference type="PANTHER" id="PTHR12542:SF180">
    <property type="entry name" value="EXOCYST SUBUNIT EXO70 FAMILY PROTEIN"/>
    <property type="match status" value="1"/>
</dbReference>
<dbReference type="GO" id="GO:0006887">
    <property type="term" value="P:exocytosis"/>
    <property type="evidence" value="ECO:0007669"/>
    <property type="project" value="UniProtKB-KW"/>
</dbReference>
<comment type="function">
    <text evidence="3">Component of the exocyst complex.</text>
</comment>
<evidence type="ECO:0000313" key="6">
    <source>
        <dbReference type="EMBL" id="KAK7411365.1"/>
    </source>
</evidence>
<dbReference type="Gene3D" id="3.80.10.10">
    <property type="entry name" value="Ribonuclease Inhibitor"/>
    <property type="match status" value="1"/>
</dbReference>
<keyword evidence="4" id="KW-1133">Transmembrane helix</keyword>
<accession>A0AAN9TCQ2</accession>
<proteinExistence type="inferred from homology"/>
<feature type="domain" description="Exocyst complex subunit Exo70 C-terminal" evidence="5">
    <location>
        <begin position="618"/>
        <end position="796"/>
    </location>
</feature>
<feature type="transmembrane region" description="Helical" evidence="4">
    <location>
        <begin position="182"/>
        <end position="201"/>
    </location>
</feature>
<reference evidence="6 7" key="1">
    <citation type="submission" date="2024-01" db="EMBL/GenBank/DDBJ databases">
        <title>The genomes of 5 underutilized Papilionoideae crops provide insights into root nodulation and disease resistanc.</title>
        <authorList>
            <person name="Jiang F."/>
        </authorList>
    </citation>
    <scope>NUCLEOTIDE SEQUENCE [LARGE SCALE GENOMIC DNA]</scope>
    <source>
        <strain evidence="6">DUOXIRENSHENG_FW03</strain>
        <tissue evidence="6">Leaves</tissue>
    </source>
</reference>
<evidence type="ECO:0000259" key="5">
    <source>
        <dbReference type="Pfam" id="PF03081"/>
    </source>
</evidence>
<evidence type="ECO:0000256" key="1">
    <source>
        <dbReference type="ARBA" id="ARBA00006756"/>
    </source>
</evidence>
<name>A0AAN9TCQ2_PSOTE</name>